<evidence type="ECO:0000256" key="2">
    <source>
        <dbReference type="ARBA" id="ARBA00022737"/>
    </source>
</evidence>
<dbReference type="InterPro" id="IPR003593">
    <property type="entry name" value="AAA+_ATPase"/>
</dbReference>
<accession>A0ABR7G8X3</accession>
<dbReference type="SMART" id="SM00382">
    <property type="entry name" value="AAA"/>
    <property type="match status" value="2"/>
</dbReference>
<dbReference type="Pfam" id="PF00005">
    <property type="entry name" value="ABC_tran"/>
    <property type="match status" value="2"/>
</dbReference>
<dbReference type="PROSITE" id="PS50893">
    <property type="entry name" value="ABC_TRANSPORTER_2"/>
    <property type="match status" value="2"/>
</dbReference>
<dbReference type="InterPro" id="IPR003439">
    <property type="entry name" value="ABC_transporter-like_ATP-bd"/>
</dbReference>
<feature type="domain" description="ABC transporter" evidence="5">
    <location>
        <begin position="251"/>
        <end position="493"/>
    </location>
</feature>
<dbReference type="PANTHER" id="PTHR43790:SF9">
    <property type="entry name" value="GALACTOFURANOSE TRANSPORTER ATP-BINDING PROTEIN YTFR"/>
    <property type="match status" value="1"/>
</dbReference>
<feature type="domain" description="ABC transporter" evidence="5">
    <location>
        <begin position="4"/>
        <end position="240"/>
    </location>
</feature>
<dbReference type="EMBL" id="JACOPE010000001">
    <property type="protein sequence ID" value="MBC5683887.1"/>
    <property type="molecule type" value="Genomic_DNA"/>
</dbReference>
<reference evidence="6 7" key="1">
    <citation type="submission" date="2020-08" db="EMBL/GenBank/DDBJ databases">
        <title>Genome public.</title>
        <authorList>
            <person name="Liu C."/>
            <person name="Sun Q."/>
        </authorList>
    </citation>
    <scope>NUCLEOTIDE SEQUENCE [LARGE SCALE GENOMIC DNA]</scope>
    <source>
        <strain evidence="6 7">NSJ-13</strain>
    </source>
</reference>
<organism evidence="6 7">
    <name type="scientific">Ruminococcus hominis</name>
    <dbReference type="NCBI Taxonomy" id="2763065"/>
    <lineage>
        <taxon>Bacteria</taxon>
        <taxon>Bacillati</taxon>
        <taxon>Bacillota</taxon>
        <taxon>Clostridia</taxon>
        <taxon>Eubacteriales</taxon>
        <taxon>Oscillospiraceae</taxon>
        <taxon>Ruminococcus</taxon>
    </lineage>
</organism>
<sequence length="499" mass="55876">MKRLEMSGIYKAFNDIPVLKDVHLTVEAGEVHALLGENGAGKSTLMNVLTGVYRRDAGKILFDGKELNNTSVKQTEQQGIAFVHQELNLFNDLLVYENIFLGKEYTNKFGKLDKKRMKDEAKKLFAELEVEIDPDEKVEELTPSQKQLLEISKALFFNAKLLILDEPTTSLNNQEIDHLFRIIRRLKEKGTSFIFISHKMPEIFEIADRYTVLMNGTFIGEGNIVDTNPEAITKMMVGSNYSAEENYQTRACGDTILEIKNFTGHGFRNVNLDVKKGEIVGMTGLQGSGSSELLQGIFGVTRADGGTIHVNGENVPLHSIHKAMKHKIAMLPANRKENSVIADMSLLENMYLAEHTLSAKQFQISKKKEEGKFEKYKKLLNVKAQNSADPITSLSGGNQQKVFLARWLNTEAEILLLDNPTQGIDVGAKAEIYKLILDLAESGKTILINTLEIPELQKVADRCAVFYDGELVKMLKHEEINEETVMMYSTNAVNAGEAR</sequence>
<dbReference type="PANTHER" id="PTHR43790">
    <property type="entry name" value="CARBOHYDRATE TRANSPORT ATP-BINDING PROTEIN MG119-RELATED"/>
    <property type="match status" value="1"/>
</dbReference>
<evidence type="ECO:0000313" key="6">
    <source>
        <dbReference type="EMBL" id="MBC5683887.1"/>
    </source>
</evidence>
<gene>
    <name evidence="6" type="ORF">H8S40_09960</name>
</gene>
<dbReference type="SUPFAM" id="SSF52540">
    <property type="entry name" value="P-loop containing nucleoside triphosphate hydrolases"/>
    <property type="match status" value="2"/>
</dbReference>
<dbReference type="Gene3D" id="3.40.50.300">
    <property type="entry name" value="P-loop containing nucleotide triphosphate hydrolases"/>
    <property type="match status" value="2"/>
</dbReference>
<dbReference type="InterPro" id="IPR017871">
    <property type="entry name" value="ABC_transporter-like_CS"/>
</dbReference>
<comment type="caution">
    <text evidence="6">The sequence shown here is derived from an EMBL/GenBank/DDBJ whole genome shotgun (WGS) entry which is preliminary data.</text>
</comment>
<evidence type="ECO:0000256" key="1">
    <source>
        <dbReference type="ARBA" id="ARBA00022448"/>
    </source>
</evidence>
<name>A0ABR7G8X3_9FIRM</name>
<keyword evidence="1" id="KW-0813">Transport</keyword>
<dbReference type="CDD" id="cd03216">
    <property type="entry name" value="ABC_Carb_Monos_I"/>
    <property type="match status" value="1"/>
</dbReference>
<dbReference type="Proteomes" id="UP000631576">
    <property type="component" value="Unassembled WGS sequence"/>
</dbReference>
<dbReference type="CDD" id="cd03215">
    <property type="entry name" value="ABC_Carb_Monos_II"/>
    <property type="match status" value="1"/>
</dbReference>
<protein>
    <submittedName>
        <fullName evidence="6">Sugar ABC transporter ATP-binding protein</fullName>
    </submittedName>
</protein>
<dbReference type="InterPro" id="IPR027417">
    <property type="entry name" value="P-loop_NTPase"/>
</dbReference>
<keyword evidence="7" id="KW-1185">Reference proteome</keyword>
<keyword evidence="4 6" id="KW-0067">ATP-binding</keyword>
<dbReference type="InterPro" id="IPR050107">
    <property type="entry name" value="ABC_carbohydrate_import_ATPase"/>
</dbReference>
<evidence type="ECO:0000259" key="5">
    <source>
        <dbReference type="PROSITE" id="PS50893"/>
    </source>
</evidence>
<evidence type="ECO:0000256" key="3">
    <source>
        <dbReference type="ARBA" id="ARBA00022741"/>
    </source>
</evidence>
<evidence type="ECO:0000313" key="7">
    <source>
        <dbReference type="Proteomes" id="UP000631576"/>
    </source>
</evidence>
<dbReference type="PROSITE" id="PS00211">
    <property type="entry name" value="ABC_TRANSPORTER_1"/>
    <property type="match status" value="1"/>
</dbReference>
<dbReference type="RefSeq" id="WP_186865174.1">
    <property type="nucleotide sequence ID" value="NZ_JACOPE010000001.1"/>
</dbReference>
<keyword evidence="3" id="KW-0547">Nucleotide-binding</keyword>
<keyword evidence="2" id="KW-0677">Repeat</keyword>
<proteinExistence type="predicted"/>
<dbReference type="GO" id="GO:0005524">
    <property type="term" value="F:ATP binding"/>
    <property type="evidence" value="ECO:0007669"/>
    <property type="project" value="UniProtKB-KW"/>
</dbReference>
<evidence type="ECO:0000256" key="4">
    <source>
        <dbReference type="ARBA" id="ARBA00022840"/>
    </source>
</evidence>